<reference evidence="3 4" key="1">
    <citation type="journal article" date="2012" name="Stand. Genomic Sci.">
        <title>Complete genome sequencing and analysis of Saprospira grandis str. Lewin, a predatory marine bacterium.</title>
        <authorList>
            <person name="Saw J.H."/>
            <person name="Yuryev A."/>
            <person name="Kanbe M."/>
            <person name="Hou S."/>
            <person name="Young A.G."/>
            <person name="Aizawa S."/>
            <person name="Alam M."/>
        </authorList>
    </citation>
    <scope>NUCLEOTIDE SEQUENCE [LARGE SCALE GENOMIC DNA]</scope>
    <source>
        <strain evidence="3 4">Lewin</strain>
    </source>
</reference>
<dbReference type="OrthoDB" id="148669at2"/>
<gene>
    <name evidence="3" type="ordered locus">SGRA_1293</name>
</gene>
<dbReference type="STRING" id="984262.SGRA_1293"/>
<evidence type="ECO:0000313" key="3">
    <source>
        <dbReference type="EMBL" id="AFC24028.1"/>
    </source>
</evidence>
<evidence type="ECO:0000313" key="4">
    <source>
        <dbReference type="Proteomes" id="UP000007519"/>
    </source>
</evidence>
<dbReference type="InterPro" id="IPR012292">
    <property type="entry name" value="Globin/Proto"/>
</dbReference>
<dbReference type="KEGG" id="sgn:SGRA_1293"/>
<dbReference type="Gene3D" id="3.30.750.24">
    <property type="entry name" value="STAS domain"/>
    <property type="match status" value="1"/>
</dbReference>
<dbReference type="SUPFAM" id="SSF52091">
    <property type="entry name" value="SpoIIaa-like"/>
    <property type="match status" value="1"/>
</dbReference>
<dbReference type="Proteomes" id="UP000007519">
    <property type="component" value="Chromosome"/>
</dbReference>
<dbReference type="HOGENOM" id="CLU_026775_0_0_10"/>
<dbReference type="CDD" id="cd07041">
    <property type="entry name" value="STAS_RsbR_RsbS_like"/>
    <property type="match status" value="1"/>
</dbReference>
<dbReference type="GO" id="GO:0019825">
    <property type="term" value="F:oxygen binding"/>
    <property type="evidence" value="ECO:0007669"/>
    <property type="project" value="InterPro"/>
</dbReference>
<name>H6L5B4_SAPGL</name>
<keyword evidence="1" id="KW-0597">Phosphoprotein</keyword>
<dbReference type="CDD" id="cd14762">
    <property type="entry name" value="GS_STAS"/>
    <property type="match status" value="1"/>
</dbReference>
<dbReference type="PANTHER" id="PTHR33745:SF3">
    <property type="entry name" value="RSBT CO-ANTAGONIST PROTEIN RSBRC"/>
    <property type="match status" value="1"/>
</dbReference>
<dbReference type="EMBL" id="CP002831">
    <property type="protein sequence ID" value="AFC24028.1"/>
    <property type="molecule type" value="Genomic_DNA"/>
</dbReference>
<organism evidence="3 4">
    <name type="scientific">Saprospira grandis (strain Lewin)</name>
    <dbReference type="NCBI Taxonomy" id="984262"/>
    <lineage>
        <taxon>Bacteria</taxon>
        <taxon>Pseudomonadati</taxon>
        <taxon>Bacteroidota</taxon>
        <taxon>Saprospiria</taxon>
        <taxon>Saprospirales</taxon>
        <taxon>Saprospiraceae</taxon>
        <taxon>Saprospira</taxon>
    </lineage>
</organism>
<keyword evidence="4" id="KW-1185">Reference proteome</keyword>
<dbReference type="Pfam" id="PF01740">
    <property type="entry name" value="STAS"/>
    <property type="match status" value="1"/>
</dbReference>
<protein>
    <submittedName>
        <fullName evidence="3">Anti-anti-sigma regulatory factor</fullName>
    </submittedName>
</protein>
<dbReference type="Gene3D" id="1.10.490.10">
    <property type="entry name" value="Globins"/>
    <property type="match status" value="1"/>
</dbReference>
<feature type="domain" description="STAS" evidence="2">
    <location>
        <begin position="170"/>
        <end position="281"/>
    </location>
</feature>
<dbReference type="PANTHER" id="PTHR33745">
    <property type="entry name" value="RSBT ANTAGONIST PROTEIN RSBS-RELATED"/>
    <property type="match status" value="1"/>
</dbReference>
<sequence>MIDPNEKNWPYYQALFFLQDEELEELAQAGQKIYDQKDALYQRFYDWLQNHPFFLTYYTEDVLQAIRDSEDIFWDDLLSGQADDEYIERQRFFGQVFASVGIPFDAYLAFLNYYHQEVQDLLEEHGLLSLSLLKTYRKFTGIAISTLTDGYSSAKDELLREKEETLSSMSTPITPLWEGILLLPLVGFLDSERAQQVMHAMLEEIAEKSAKVFILDIRGIAVMDSEVANALIKMSKAAKLMGCQAMLSGISGNVAQTIVDIGLDIQEIQTHGNMLNALRAALRLTNQSIF</sequence>
<dbReference type="Pfam" id="PF11563">
    <property type="entry name" value="Protoglobin"/>
    <property type="match status" value="1"/>
</dbReference>
<dbReference type="InterPro" id="IPR044398">
    <property type="entry name" value="Globin-sensor_dom"/>
</dbReference>
<dbReference type="PROSITE" id="PS50801">
    <property type="entry name" value="STAS"/>
    <property type="match status" value="1"/>
</dbReference>
<evidence type="ECO:0000259" key="2">
    <source>
        <dbReference type="PROSITE" id="PS50801"/>
    </source>
</evidence>
<dbReference type="InterPro" id="IPR051932">
    <property type="entry name" value="Bact_StressResp_Reg"/>
</dbReference>
<dbReference type="GO" id="GO:0020037">
    <property type="term" value="F:heme binding"/>
    <property type="evidence" value="ECO:0007669"/>
    <property type="project" value="InterPro"/>
</dbReference>
<dbReference type="InterPro" id="IPR036513">
    <property type="entry name" value="STAS_dom_sf"/>
</dbReference>
<dbReference type="RefSeq" id="WP_015691673.1">
    <property type="nucleotide sequence ID" value="NC_016940.1"/>
</dbReference>
<dbReference type="AlphaFoldDB" id="H6L5B4"/>
<dbReference type="InterPro" id="IPR009050">
    <property type="entry name" value="Globin-like_sf"/>
</dbReference>
<accession>H6L5B4</accession>
<dbReference type="eggNOG" id="COG1366">
    <property type="taxonomic scope" value="Bacteria"/>
</dbReference>
<evidence type="ECO:0000256" key="1">
    <source>
        <dbReference type="ARBA" id="ARBA00022553"/>
    </source>
</evidence>
<dbReference type="InterPro" id="IPR002645">
    <property type="entry name" value="STAS_dom"/>
</dbReference>
<dbReference type="SUPFAM" id="SSF46458">
    <property type="entry name" value="Globin-like"/>
    <property type="match status" value="1"/>
</dbReference>
<proteinExistence type="predicted"/>